<accession>A0A853FZ90</accession>
<dbReference type="EMBL" id="JACCEM010000001">
    <property type="protein sequence ID" value="NYT47931.1"/>
    <property type="molecule type" value="Genomic_DNA"/>
</dbReference>
<reference evidence="7 8" key="1">
    <citation type="submission" date="2020-07" db="EMBL/GenBank/DDBJ databases">
        <title>Taxonomic revisions and descriptions of new bacterial species based on genomic comparisons in the high-G+C-content subgroup of the family Alcaligenaceae.</title>
        <authorList>
            <person name="Szabo A."/>
            <person name="Felfoldi T."/>
        </authorList>
    </citation>
    <scope>NUCLEOTIDE SEQUENCE [LARGE SCALE GENOMIC DNA]</scope>
    <source>
        <strain evidence="7 8">LMG 24012</strain>
    </source>
</reference>
<dbReference type="InterPro" id="IPR036291">
    <property type="entry name" value="NAD(P)-bd_dom_sf"/>
</dbReference>
<evidence type="ECO:0000256" key="3">
    <source>
        <dbReference type="ARBA" id="ARBA00023027"/>
    </source>
</evidence>
<evidence type="ECO:0000256" key="2">
    <source>
        <dbReference type="ARBA" id="ARBA00023002"/>
    </source>
</evidence>
<evidence type="ECO:0000256" key="4">
    <source>
        <dbReference type="RuleBase" id="RU003719"/>
    </source>
</evidence>
<dbReference type="Proteomes" id="UP000559809">
    <property type="component" value="Unassembled WGS sequence"/>
</dbReference>
<feature type="domain" description="D-isomer specific 2-hydroxyacid dehydrogenase NAD-binding" evidence="6">
    <location>
        <begin position="111"/>
        <end position="283"/>
    </location>
</feature>
<dbReference type="RefSeq" id="WP_180153085.1">
    <property type="nucleotide sequence ID" value="NZ_JACCEM010000001.1"/>
</dbReference>
<evidence type="ECO:0000259" key="5">
    <source>
        <dbReference type="Pfam" id="PF00389"/>
    </source>
</evidence>
<dbReference type="SUPFAM" id="SSF51735">
    <property type="entry name" value="NAD(P)-binding Rossmann-fold domains"/>
    <property type="match status" value="1"/>
</dbReference>
<proteinExistence type="inferred from homology"/>
<dbReference type="Pfam" id="PF02826">
    <property type="entry name" value="2-Hacid_dh_C"/>
    <property type="match status" value="1"/>
</dbReference>
<dbReference type="AlphaFoldDB" id="A0A853FZ90"/>
<dbReference type="InterPro" id="IPR006140">
    <property type="entry name" value="D-isomer_DH_NAD-bd"/>
</dbReference>
<dbReference type="InterPro" id="IPR006139">
    <property type="entry name" value="D-isomer_2_OHA_DH_cat_dom"/>
</dbReference>
<name>A0A853FZ90_9BURK</name>
<dbReference type="PANTHER" id="PTHR42789:SF1">
    <property type="entry name" value="D-ISOMER SPECIFIC 2-HYDROXYACID DEHYDROGENASE FAMILY PROTEIN (AFU_ORTHOLOGUE AFUA_6G10090)"/>
    <property type="match status" value="1"/>
</dbReference>
<evidence type="ECO:0000313" key="7">
    <source>
        <dbReference type="EMBL" id="NYT47931.1"/>
    </source>
</evidence>
<comment type="caution">
    <text evidence="7">The sequence shown here is derived from an EMBL/GenBank/DDBJ whole genome shotgun (WGS) entry which is preliminary data.</text>
</comment>
<dbReference type="GO" id="GO:0016616">
    <property type="term" value="F:oxidoreductase activity, acting on the CH-OH group of donors, NAD or NADP as acceptor"/>
    <property type="evidence" value="ECO:0007669"/>
    <property type="project" value="InterPro"/>
</dbReference>
<dbReference type="SUPFAM" id="SSF52283">
    <property type="entry name" value="Formate/glycerate dehydrogenase catalytic domain-like"/>
    <property type="match status" value="1"/>
</dbReference>
<comment type="similarity">
    <text evidence="1 4">Belongs to the D-isomer specific 2-hydroxyacid dehydrogenase family.</text>
</comment>
<evidence type="ECO:0000259" key="6">
    <source>
        <dbReference type="Pfam" id="PF02826"/>
    </source>
</evidence>
<organism evidence="7 8">
    <name type="scientific">Parapusillimonas granuli</name>
    <dbReference type="NCBI Taxonomy" id="380911"/>
    <lineage>
        <taxon>Bacteria</taxon>
        <taxon>Pseudomonadati</taxon>
        <taxon>Pseudomonadota</taxon>
        <taxon>Betaproteobacteria</taxon>
        <taxon>Burkholderiales</taxon>
        <taxon>Alcaligenaceae</taxon>
        <taxon>Parapusillimonas</taxon>
    </lineage>
</organism>
<evidence type="ECO:0000313" key="8">
    <source>
        <dbReference type="Proteomes" id="UP000559809"/>
    </source>
</evidence>
<evidence type="ECO:0000256" key="1">
    <source>
        <dbReference type="ARBA" id="ARBA00005854"/>
    </source>
</evidence>
<keyword evidence="8" id="KW-1185">Reference proteome</keyword>
<dbReference type="PROSITE" id="PS00671">
    <property type="entry name" value="D_2_HYDROXYACID_DH_3"/>
    <property type="match status" value="1"/>
</dbReference>
<gene>
    <name evidence="7" type="ORF">H0A72_01265</name>
</gene>
<keyword evidence="3" id="KW-0520">NAD</keyword>
<sequence length="315" mass="34632">MKIAVLDDYQAVARQCGDWAALGPDASVDFITRPIPADELPLRLKPYDVIVAMRERTPFPGALLRQLPNLRLLVTTGSRNRAIDVPACRELGIPVCGTRSDPLLAAELAWALVMALYKRVAGNDADVRAGRWQPVIGQSLKGTTLGLLGLGKLGQRMAQFGKLFGMEVIAWSPNLTPERCEPFDVECVGKRQLFERADVVSIHMVLSAGTRHLVGRDELGWMKKTAYLVNTSRGPLVDEQALCEALHDGRIAGAALDVFDQEPLPADAEILKAPNVLLSPHVGYVSWQNYQTYYGDAIEDIRQWLAGEPLRVLEA</sequence>
<dbReference type="InterPro" id="IPR050857">
    <property type="entry name" value="D-2-hydroxyacid_DH"/>
</dbReference>
<dbReference type="CDD" id="cd12169">
    <property type="entry name" value="PGDH_like_1"/>
    <property type="match status" value="1"/>
</dbReference>
<dbReference type="FunFam" id="3.40.50.720:FF:000203">
    <property type="entry name" value="D-3-phosphoglycerate dehydrogenase (SerA)"/>
    <property type="match status" value="1"/>
</dbReference>
<dbReference type="GO" id="GO:0051287">
    <property type="term" value="F:NAD binding"/>
    <property type="evidence" value="ECO:0007669"/>
    <property type="project" value="InterPro"/>
</dbReference>
<dbReference type="Pfam" id="PF00389">
    <property type="entry name" value="2-Hacid_dh"/>
    <property type="match status" value="1"/>
</dbReference>
<keyword evidence="2 4" id="KW-0560">Oxidoreductase</keyword>
<dbReference type="InterPro" id="IPR029753">
    <property type="entry name" value="D-isomer_DH_CS"/>
</dbReference>
<dbReference type="Gene3D" id="3.40.50.720">
    <property type="entry name" value="NAD(P)-binding Rossmann-like Domain"/>
    <property type="match status" value="2"/>
</dbReference>
<protein>
    <submittedName>
        <fullName evidence="7">D-2-hydroxyacid dehydrogenase family protein</fullName>
    </submittedName>
</protein>
<feature type="domain" description="D-isomer specific 2-hydroxyacid dehydrogenase catalytic" evidence="5">
    <location>
        <begin position="27"/>
        <end position="310"/>
    </location>
</feature>
<dbReference type="PANTHER" id="PTHR42789">
    <property type="entry name" value="D-ISOMER SPECIFIC 2-HYDROXYACID DEHYDROGENASE FAMILY PROTEIN (AFU_ORTHOLOGUE AFUA_6G10090)"/>
    <property type="match status" value="1"/>
</dbReference>